<comment type="catalytic activity">
    <reaction evidence="8 9">
        <text>L-threonine + hydrogencarbonate + ATP = L-threonylcarbamoyladenylate + diphosphate + H2O</text>
        <dbReference type="Rhea" id="RHEA:36407"/>
        <dbReference type="ChEBI" id="CHEBI:15377"/>
        <dbReference type="ChEBI" id="CHEBI:17544"/>
        <dbReference type="ChEBI" id="CHEBI:30616"/>
        <dbReference type="ChEBI" id="CHEBI:33019"/>
        <dbReference type="ChEBI" id="CHEBI:57926"/>
        <dbReference type="ChEBI" id="CHEBI:73682"/>
        <dbReference type="EC" id="2.7.7.87"/>
    </reaction>
</comment>
<dbReference type="PROSITE" id="PS51163">
    <property type="entry name" value="YRDC"/>
    <property type="match status" value="1"/>
</dbReference>
<evidence type="ECO:0000256" key="2">
    <source>
        <dbReference type="ARBA" id="ARBA00022490"/>
    </source>
</evidence>
<comment type="function">
    <text evidence="9">Required for the formation of a threonylcarbamoyl group on adenosine at position 37 (t(6)A37) in tRNAs that read codons beginning with adenine. Catalyzes the conversion of L-threonine, HCO(3)(-)/CO(2) and ATP to give threonylcarbamoyl-AMP (TC-AMP) as the acyladenylate intermediate, with the release of diphosphate.</text>
</comment>
<dbReference type="InterPro" id="IPR023535">
    <property type="entry name" value="TC-AMP_synthase"/>
</dbReference>
<keyword evidence="7 9" id="KW-0067">ATP-binding</keyword>
<dbReference type="InterPro" id="IPR017945">
    <property type="entry name" value="DHBP_synth_RibB-like_a/b_dom"/>
</dbReference>
<keyword evidence="3 9" id="KW-0808">Transferase</keyword>
<dbReference type="PANTHER" id="PTHR17490:SF18">
    <property type="entry name" value="THREONYLCARBAMOYL-AMP SYNTHASE"/>
    <property type="match status" value="1"/>
</dbReference>
<organism evidence="11 12">
    <name type="scientific">Modicisalibacter luteus</name>
    <dbReference type="NCBI Taxonomy" id="453962"/>
    <lineage>
        <taxon>Bacteria</taxon>
        <taxon>Pseudomonadati</taxon>
        <taxon>Pseudomonadota</taxon>
        <taxon>Gammaproteobacteria</taxon>
        <taxon>Oceanospirillales</taxon>
        <taxon>Halomonadaceae</taxon>
        <taxon>Modicisalibacter</taxon>
    </lineage>
</organism>
<keyword evidence="5 9" id="KW-0548">Nucleotidyltransferase</keyword>
<proteinExistence type="inferred from homology"/>
<evidence type="ECO:0000256" key="8">
    <source>
        <dbReference type="ARBA" id="ARBA00048366"/>
    </source>
</evidence>
<comment type="caution">
    <text evidence="11">The sequence shown here is derived from an EMBL/GenBank/DDBJ whole genome shotgun (WGS) entry which is preliminary data.</text>
</comment>
<accession>A0ABV7LX17</accession>
<evidence type="ECO:0000256" key="5">
    <source>
        <dbReference type="ARBA" id="ARBA00022695"/>
    </source>
</evidence>
<evidence type="ECO:0000256" key="7">
    <source>
        <dbReference type="ARBA" id="ARBA00022840"/>
    </source>
</evidence>
<evidence type="ECO:0000256" key="9">
    <source>
        <dbReference type="HAMAP-Rule" id="MF_01852"/>
    </source>
</evidence>
<dbReference type="EC" id="2.7.7.87" evidence="9"/>
<dbReference type="SUPFAM" id="SSF55821">
    <property type="entry name" value="YrdC/RibB"/>
    <property type="match status" value="1"/>
</dbReference>
<protein>
    <recommendedName>
        <fullName evidence="9">Threonylcarbamoyl-AMP synthase</fullName>
        <shortName evidence="9">TC-AMP synthase</shortName>
        <ecNumber evidence="9">2.7.7.87</ecNumber>
    </recommendedName>
    <alternativeName>
        <fullName evidence="9">L-threonylcarbamoyladenylate synthase</fullName>
    </alternativeName>
    <alternativeName>
        <fullName evidence="9">t(6)A37 threonylcarbamoyladenosine biosynthesis protein TsaC</fullName>
    </alternativeName>
    <alternativeName>
        <fullName evidence="9">tRNA threonylcarbamoyladenosine biosynthesis protein TsaC</fullName>
    </alternativeName>
</protein>
<dbReference type="Pfam" id="PF01300">
    <property type="entry name" value="Sua5_yciO_yrdC"/>
    <property type="match status" value="1"/>
</dbReference>
<keyword evidence="2 9" id="KW-0963">Cytoplasm</keyword>
<dbReference type="EMBL" id="JBHRUH010000006">
    <property type="protein sequence ID" value="MFC3291107.1"/>
    <property type="molecule type" value="Genomic_DNA"/>
</dbReference>
<evidence type="ECO:0000313" key="12">
    <source>
        <dbReference type="Proteomes" id="UP001595640"/>
    </source>
</evidence>
<sequence>MMTDCHALDDAVAALRQGGILAYPTEAVWGLGCDPDNAEALAALIRLKQRDPAKGLILIAGHIAQLEPWLAGLQAQDRQRLAASWPGPNTWLVPDNGRSHPLLRGEHSSVALRVSDHPLVGELCAAFGGPVVSTSANSAGESPARDAVTVRRQFGEAVHVLDGSLGGYSRPSTIRDLRSGLVLRD</sequence>
<dbReference type="InterPro" id="IPR050156">
    <property type="entry name" value="TC-AMP_synthase_SUA5"/>
</dbReference>
<keyword evidence="4 9" id="KW-0819">tRNA processing</keyword>
<dbReference type="Proteomes" id="UP001595640">
    <property type="component" value="Unassembled WGS sequence"/>
</dbReference>
<dbReference type="RefSeq" id="WP_019020016.1">
    <property type="nucleotide sequence ID" value="NZ_BMXD01000011.1"/>
</dbReference>
<dbReference type="PANTHER" id="PTHR17490">
    <property type="entry name" value="SUA5"/>
    <property type="match status" value="1"/>
</dbReference>
<comment type="subcellular location">
    <subcellularLocation>
        <location evidence="1 9">Cytoplasm</location>
    </subcellularLocation>
</comment>
<name>A0ABV7LX17_9GAMM</name>
<dbReference type="HAMAP" id="MF_01852">
    <property type="entry name" value="TsaC"/>
    <property type="match status" value="1"/>
</dbReference>
<evidence type="ECO:0000259" key="10">
    <source>
        <dbReference type="PROSITE" id="PS51163"/>
    </source>
</evidence>
<evidence type="ECO:0000313" key="11">
    <source>
        <dbReference type="EMBL" id="MFC3291107.1"/>
    </source>
</evidence>
<dbReference type="Gene3D" id="3.90.870.10">
    <property type="entry name" value="DHBP synthase"/>
    <property type="match status" value="1"/>
</dbReference>
<evidence type="ECO:0000256" key="1">
    <source>
        <dbReference type="ARBA" id="ARBA00004496"/>
    </source>
</evidence>
<reference evidence="12" key="1">
    <citation type="journal article" date="2019" name="Int. J. Syst. Evol. Microbiol.">
        <title>The Global Catalogue of Microorganisms (GCM) 10K type strain sequencing project: providing services to taxonomists for standard genome sequencing and annotation.</title>
        <authorList>
            <consortium name="The Broad Institute Genomics Platform"/>
            <consortium name="The Broad Institute Genome Sequencing Center for Infectious Disease"/>
            <person name="Wu L."/>
            <person name="Ma J."/>
        </authorList>
    </citation>
    <scope>NUCLEOTIDE SEQUENCE [LARGE SCALE GENOMIC DNA]</scope>
    <source>
        <strain evidence="12">KCTC 12847</strain>
    </source>
</reference>
<evidence type="ECO:0000256" key="6">
    <source>
        <dbReference type="ARBA" id="ARBA00022741"/>
    </source>
</evidence>
<evidence type="ECO:0000256" key="3">
    <source>
        <dbReference type="ARBA" id="ARBA00022679"/>
    </source>
</evidence>
<comment type="similarity">
    <text evidence="9">Belongs to the SUA5 family. TsaC subfamily.</text>
</comment>
<dbReference type="InterPro" id="IPR006070">
    <property type="entry name" value="Sua5-like_dom"/>
</dbReference>
<feature type="domain" description="YrdC-like" evidence="10">
    <location>
        <begin position="5"/>
        <end position="185"/>
    </location>
</feature>
<keyword evidence="6 9" id="KW-0547">Nucleotide-binding</keyword>
<evidence type="ECO:0000256" key="4">
    <source>
        <dbReference type="ARBA" id="ARBA00022694"/>
    </source>
</evidence>
<dbReference type="GO" id="GO:0061710">
    <property type="term" value="F:L-threonylcarbamoyladenylate synthase"/>
    <property type="evidence" value="ECO:0007669"/>
    <property type="project" value="UniProtKB-EC"/>
</dbReference>
<gene>
    <name evidence="9" type="primary">tsaC</name>
    <name evidence="11" type="ORF">ACFOEI_03355</name>
</gene>
<keyword evidence="12" id="KW-1185">Reference proteome</keyword>